<feature type="region of interest" description="Disordered" evidence="2">
    <location>
        <begin position="559"/>
        <end position="598"/>
    </location>
</feature>
<evidence type="ECO:0000256" key="1">
    <source>
        <dbReference type="PROSITE-ProRule" id="PRU00023"/>
    </source>
</evidence>
<evidence type="ECO:0000259" key="3">
    <source>
        <dbReference type="PROSITE" id="PS50018"/>
    </source>
</evidence>
<feature type="compositionally biased region" description="Polar residues" evidence="2">
    <location>
        <begin position="583"/>
        <end position="598"/>
    </location>
</feature>
<dbReference type="InterPro" id="IPR008936">
    <property type="entry name" value="Rho_GTPase_activation_prot"/>
</dbReference>
<dbReference type="Proteomes" id="UP000014680">
    <property type="component" value="Unassembled WGS sequence"/>
</dbReference>
<accession>A0A0A1U5A3</accession>
<dbReference type="RefSeq" id="XP_004253712.1">
    <property type="nucleotide sequence ID" value="XM_004253664.1"/>
</dbReference>
<dbReference type="PROSITE" id="PS50018">
    <property type="entry name" value="RAS_GTPASE_ACTIV_2"/>
    <property type="match status" value="1"/>
</dbReference>
<dbReference type="Gene3D" id="1.10.506.10">
    <property type="entry name" value="GTPase Activation - p120gap, domain 1"/>
    <property type="match status" value="1"/>
</dbReference>
<dbReference type="PANTHER" id="PTHR24121:SF23">
    <property type="entry name" value="NO MECHANORECEPTOR POTENTIAL C, ISOFORM H"/>
    <property type="match status" value="1"/>
</dbReference>
<dbReference type="VEuPathDB" id="AmoebaDB:EIN_315900"/>
<dbReference type="SMART" id="SM00248">
    <property type="entry name" value="ANK"/>
    <property type="match status" value="5"/>
</dbReference>
<dbReference type="KEGG" id="eiv:EIN_315900"/>
<feature type="repeat" description="ANK" evidence="1">
    <location>
        <begin position="363"/>
        <end position="395"/>
    </location>
</feature>
<reference evidence="4 5" key="1">
    <citation type="submission" date="2012-10" db="EMBL/GenBank/DDBJ databases">
        <authorList>
            <person name="Zafar N."/>
            <person name="Inman J."/>
            <person name="Hall N."/>
            <person name="Lorenzi H."/>
            <person name="Caler E."/>
        </authorList>
    </citation>
    <scope>NUCLEOTIDE SEQUENCE [LARGE SCALE GENOMIC DNA]</scope>
    <source>
        <strain evidence="4 5">IP1</strain>
    </source>
</reference>
<feature type="repeat" description="ANK" evidence="1">
    <location>
        <begin position="468"/>
        <end position="506"/>
    </location>
</feature>
<feature type="domain" description="Ras-GAP" evidence="3">
    <location>
        <begin position="31"/>
        <end position="221"/>
    </location>
</feature>
<dbReference type="OrthoDB" id="1562946at2759"/>
<dbReference type="SUPFAM" id="SSF48350">
    <property type="entry name" value="GTPase activation domain, GAP"/>
    <property type="match status" value="1"/>
</dbReference>
<organism evidence="4 5">
    <name type="scientific">Entamoeba invadens IP1</name>
    <dbReference type="NCBI Taxonomy" id="370355"/>
    <lineage>
        <taxon>Eukaryota</taxon>
        <taxon>Amoebozoa</taxon>
        <taxon>Evosea</taxon>
        <taxon>Archamoebae</taxon>
        <taxon>Mastigamoebida</taxon>
        <taxon>Entamoebidae</taxon>
        <taxon>Entamoeba</taxon>
    </lineage>
</organism>
<dbReference type="Pfam" id="PF12796">
    <property type="entry name" value="Ank_2"/>
    <property type="match status" value="1"/>
</dbReference>
<dbReference type="InterPro" id="IPR001936">
    <property type="entry name" value="RasGAP_dom"/>
</dbReference>
<sequence>MTSSIDLFQRLFICPEGYKLMTEISRGMSADSLQFVRDVITFYEAHKQTMHFLSFLITDEMQKATNGSMFRGNSFCSRCLTMYTFITMSNQYVVNFLKEPMDEIFSGKYGSLEVVPDIGTAKILERIEKLKTCVSKFIASIIETSELWPESYRYICYVLYNETKKLNIIKPIQSIGGFLILRLICPAIVQPHKTGFCLEKPSDEVMRNLVVVCKIVQCISNATAPHEPLLKGLESYISQESLKLEAELERVFSVRPSKFSFVPIKDKDLETAINGILSLWAENQKTVTTYLQENARQEFKELAEAVMLFNSKEYVSKKSVMKKKAKEDEAIQQLFAIARNGNVVDCESVLKKYPELIDCTDVDMMTPLHYAFVFKNTEVVLYLLKNGASLYLKDAMGMNALHYACQSNMVETFDFFQSCDYSEVGEVNEEGNTCLHYLSQHQFGEKHEAFVQYLLCKDSALLNVANYAGDTPLHFAVNCYLSDTEIGTYTVKTLVKFGANCTLENLKKITPLMLAQQKGKIDIISLLVVDEVCKPISPQPNLKLNAEIIRIRTNSAEVAAKKRGKSGSHKLPSSPRLLPAYLTKQTTQPIKSSPVVNK</sequence>
<evidence type="ECO:0000256" key="2">
    <source>
        <dbReference type="SAM" id="MobiDB-lite"/>
    </source>
</evidence>
<evidence type="ECO:0000313" key="4">
    <source>
        <dbReference type="EMBL" id="ELP86941.1"/>
    </source>
</evidence>
<dbReference type="SMART" id="SM00323">
    <property type="entry name" value="RasGAP"/>
    <property type="match status" value="1"/>
</dbReference>
<proteinExistence type="predicted"/>
<keyword evidence="1" id="KW-0040">ANK repeat</keyword>
<dbReference type="AlphaFoldDB" id="A0A0A1U5A3"/>
<dbReference type="Gene3D" id="1.25.40.20">
    <property type="entry name" value="Ankyrin repeat-containing domain"/>
    <property type="match status" value="1"/>
</dbReference>
<dbReference type="SUPFAM" id="SSF48403">
    <property type="entry name" value="Ankyrin repeat"/>
    <property type="match status" value="1"/>
</dbReference>
<protein>
    <submittedName>
        <fullName evidence="4">Ankyrin repeat-containing protein, putative</fullName>
    </submittedName>
</protein>
<dbReference type="InterPro" id="IPR002110">
    <property type="entry name" value="Ankyrin_rpt"/>
</dbReference>
<dbReference type="PROSITE" id="PS50297">
    <property type="entry name" value="ANK_REP_REGION"/>
    <property type="match status" value="1"/>
</dbReference>
<gene>
    <name evidence="4" type="ORF">EIN_315900</name>
</gene>
<keyword evidence="5" id="KW-1185">Reference proteome</keyword>
<name>A0A0A1U5A3_ENTIV</name>
<evidence type="ECO:0000313" key="5">
    <source>
        <dbReference type="Proteomes" id="UP000014680"/>
    </source>
</evidence>
<dbReference type="Pfam" id="PF00616">
    <property type="entry name" value="RasGAP"/>
    <property type="match status" value="1"/>
</dbReference>
<dbReference type="InterPro" id="IPR036770">
    <property type="entry name" value="Ankyrin_rpt-contain_sf"/>
</dbReference>
<dbReference type="EMBL" id="KB206890">
    <property type="protein sequence ID" value="ELP86941.1"/>
    <property type="molecule type" value="Genomic_DNA"/>
</dbReference>
<dbReference type="GeneID" id="14885899"/>
<dbReference type="PANTHER" id="PTHR24121">
    <property type="entry name" value="NO MECHANORECEPTOR POTENTIAL C, ISOFORM D-RELATED"/>
    <property type="match status" value="1"/>
</dbReference>
<dbReference type="PROSITE" id="PS50088">
    <property type="entry name" value="ANK_REPEAT"/>
    <property type="match status" value="2"/>
</dbReference>